<sequence>MKNIHLFIIALFSISVFSSCSKDDPNPEVDQEEVSGATLVFTEVKKVVNGSNVSYEDIAGAEVEKIEFKGNDLLPEVGAHLHLEKDKSYRFNLIVRDFAGRESQQTFVARDDQHFAFILGAPADALSISYADKKADGTAVKVGTVGHISVNQVAESFTFNYILRHLNPGVKSQIDLDKDITNKEYTKFGGANDLDLKFSLHLVEEDDHGHDH</sequence>
<evidence type="ECO:0000313" key="1">
    <source>
        <dbReference type="EMBL" id="MEI5986071.1"/>
    </source>
</evidence>
<protein>
    <recommendedName>
        <fullName evidence="3">DUF4625 domain-containing protein</fullName>
    </recommendedName>
</protein>
<name>A0ABU8I8L0_9SPHI</name>
<keyword evidence="2" id="KW-1185">Reference proteome</keyword>
<accession>A0ABU8I8L0</accession>
<proteinExistence type="predicted"/>
<dbReference type="EMBL" id="JAYLLN010000042">
    <property type="protein sequence ID" value="MEI5986071.1"/>
    <property type="molecule type" value="Genomic_DNA"/>
</dbReference>
<evidence type="ECO:0000313" key="2">
    <source>
        <dbReference type="Proteomes" id="UP001363035"/>
    </source>
</evidence>
<dbReference type="RefSeq" id="WP_134776642.1">
    <property type="nucleotide sequence ID" value="NZ_JAYLLN010000042.1"/>
</dbReference>
<organism evidence="1 2">
    <name type="scientific">Sphingobacterium tenebrionis</name>
    <dbReference type="NCBI Taxonomy" id="3111775"/>
    <lineage>
        <taxon>Bacteria</taxon>
        <taxon>Pseudomonadati</taxon>
        <taxon>Bacteroidota</taxon>
        <taxon>Sphingobacteriia</taxon>
        <taxon>Sphingobacteriales</taxon>
        <taxon>Sphingobacteriaceae</taxon>
        <taxon>Sphingobacterium</taxon>
    </lineage>
</organism>
<gene>
    <name evidence="1" type="ORF">VJ786_14290</name>
</gene>
<reference evidence="1 2" key="1">
    <citation type="submission" date="2024-01" db="EMBL/GenBank/DDBJ databases">
        <title>Sphingobacterium tenebrionis sp. nov., a novel endophyte isolated from tenebrio molitor intestines.</title>
        <authorList>
            <person name="Zhang C."/>
        </authorList>
    </citation>
    <scope>NUCLEOTIDE SEQUENCE [LARGE SCALE GENOMIC DNA]</scope>
    <source>
        <strain evidence="1 2">PU5-4</strain>
    </source>
</reference>
<dbReference type="PROSITE" id="PS51257">
    <property type="entry name" value="PROKAR_LIPOPROTEIN"/>
    <property type="match status" value="1"/>
</dbReference>
<dbReference type="Proteomes" id="UP001363035">
    <property type="component" value="Unassembled WGS sequence"/>
</dbReference>
<evidence type="ECO:0008006" key="3">
    <source>
        <dbReference type="Google" id="ProtNLM"/>
    </source>
</evidence>
<comment type="caution">
    <text evidence="1">The sequence shown here is derived from an EMBL/GenBank/DDBJ whole genome shotgun (WGS) entry which is preliminary data.</text>
</comment>